<dbReference type="InterPro" id="IPR026960">
    <property type="entry name" value="RVT-Znf"/>
</dbReference>
<feature type="domain" description="Reverse transcriptase zinc-binding" evidence="1">
    <location>
        <begin position="17"/>
        <end position="101"/>
    </location>
</feature>
<evidence type="ECO:0000313" key="3">
    <source>
        <dbReference type="Proteomes" id="UP000280104"/>
    </source>
</evidence>
<dbReference type="Pfam" id="PF13966">
    <property type="entry name" value="zf-RVT"/>
    <property type="match status" value="1"/>
</dbReference>
<protein>
    <recommendedName>
        <fullName evidence="1">Reverse transcriptase zinc-binding domain-containing protein</fullName>
    </recommendedName>
</protein>
<dbReference type="Proteomes" id="UP000280104">
    <property type="component" value="Chromosome II"/>
</dbReference>
<sequence>MPSAGEDQRFLRHGIGFTTKHAYGALMVQPDNDLIAPLIWSAKSPRKLKIFTWLLFKDRLNTRVNLAHKHIIDSDICPRCARLPEDSSHLFITCPLANRIWQRLGLLPLTDGILDLWDVTIPPHLSTTAWPSVLLALLWMIWAARNDMVFRTVDQSSVITLRNLISVLDLWSHRLVETQDKEDVFSWLPYLSARCTVPM</sequence>
<name>A0A7H4LFY5_WHEAT</name>
<evidence type="ECO:0000313" key="2">
    <source>
        <dbReference type="EMBL" id="SPT17523.1"/>
    </source>
</evidence>
<accession>A0A7H4LFY5</accession>
<proteinExistence type="predicted"/>
<evidence type="ECO:0000259" key="1">
    <source>
        <dbReference type="Pfam" id="PF13966"/>
    </source>
</evidence>
<organism evidence="2 3">
    <name type="scientific">Triticum aestivum</name>
    <name type="common">Wheat</name>
    <dbReference type="NCBI Taxonomy" id="4565"/>
    <lineage>
        <taxon>Eukaryota</taxon>
        <taxon>Viridiplantae</taxon>
        <taxon>Streptophyta</taxon>
        <taxon>Embryophyta</taxon>
        <taxon>Tracheophyta</taxon>
        <taxon>Spermatophyta</taxon>
        <taxon>Magnoliopsida</taxon>
        <taxon>Liliopsida</taxon>
        <taxon>Poales</taxon>
        <taxon>Poaceae</taxon>
        <taxon>BOP clade</taxon>
        <taxon>Pooideae</taxon>
        <taxon>Triticodae</taxon>
        <taxon>Triticeae</taxon>
        <taxon>Triticinae</taxon>
        <taxon>Triticum</taxon>
    </lineage>
</organism>
<dbReference type="EMBL" id="LS480641">
    <property type="protein sequence ID" value="SPT17523.1"/>
    <property type="molecule type" value="Genomic_DNA"/>
</dbReference>
<reference evidence="2 3" key="1">
    <citation type="submission" date="2018-05" db="EMBL/GenBank/DDBJ databases">
        <authorList>
            <person name="Thind KAUR A."/>
        </authorList>
    </citation>
    <scope>NUCLEOTIDE SEQUENCE [LARGE SCALE GENOMIC DNA]</scope>
</reference>
<dbReference type="AlphaFoldDB" id="A0A7H4LFY5"/>
<gene>
    <name evidence="2" type="ORF">CAMPLR22A2D_LOCUS2133</name>
</gene>